<comment type="caution">
    <text evidence="1">The sequence shown here is derived from an EMBL/GenBank/DDBJ whole genome shotgun (WGS) entry which is preliminary data.</text>
</comment>
<organism evidence="1 2">
    <name type="scientific">Phytopseudomonas flavescens</name>
    <dbReference type="NCBI Taxonomy" id="29435"/>
    <lineage>
        <taxon>Bacteria</taxon>
        <taxon>Pseudomonadati</taxon>
        <taxon>Pseudomonadota</taxon>
        <taxon>Gammaproteobacteria</taxon>
        <taxon>Pseudomonadales</taxon>
        <taxon>Pseudomonadaceae</taxon>
        <taxon>Phytopseudomonas</taxon>
    </lineage>
</organism>
<proteinExistence type="predicted"/>
<evidence type="ECO:0000313" key="1">
    <source>
        <dbReference type="EMBL" id="NYH72254.1"/>
    </source>
</evidence>
<dbReference type="EMBL" id="JACBYV010000001">
    <property type="protein sequence ID" value="NYH72254.1"/>
    <property type="molecule type" value="Genomic_DNA"/>
</dbReference>
<name>A0A7Y9XLE1_9GAMM</name>
<gene>
    <name evidence="1" type="ORF">FHR27_000864</name>
</gene>
<dbReference type="Proteomes" id="UP000578688">
    <property type="component" value="Unassembled WGS sequence"/>
</dbReference>
<keyword evidence="2" id="KW-1185">Reference proteome</keyword>
<dbReference type="AlphaFoldDB" id="A0A7Y9XLE1"/>
<protein>
    <submittedName>
        <fullName evidence="1">Uncharacterized protein</fullName>
    </submittedName>
</protein>
<accession>A0A7Y9XLE1</accession>
<sequence>MNGCLGPSGFHPHGYGLAGLRAPLYLALSRHQLLHRRYFVRYAPEIERHRALADNERLMVAADLADTDQFGLLSRNAADSRKSSAFWSMVRVSIEGSLY</sequence>
<reference evidence="1 2" key="1">
    <citation type="submission" date="2020-07" db="EMBL/GenBank/DDBJ databases">
        <title>Genomic analyses of the natural microbiome of Caenorhabditis elegans.</title>
        <authorList>
            <person name="Samuel B."/>
        </authorList>
    </citation>
    <scope>NUCLEOTIDE SEQUENCE [LARGE SCALE GENOMIC DNA]</scope>
    <source>
        <strain evidence="1 2">BIGb0408</strain>
    </source>
</reference>
<dbReference type="RefSeq" id="WP_179537889.1">
    <property type="nucleotide sequence ID" value="NZ_JACBYV010000001.1"/>
</dbReference>
<evidence type="ECO:0000313" key="2">
    <source>
        <dbReference type="Proteomes" id="UP000578688"/>
    </source>
</evidence>